<dbReference type="PANTHER" id="PTHR48221">
    <property type="entry name" value="ACYL-COA SYNTHETASE FAMILY PROTEIN"/>
    <property type="match status" value="1"/>
</dbReference>
<gene>
    <name evidence="1" type="ORF">JCGZ_07403</name>
</gene>
<dbReference type="OrthoDB" id="1917939at2759"/>
<evidence type="ECO:0000313" key="2">
    <source>
        <dbReference type="Proteomes" id="UP000027138"/>
    </source>
</evidence>
<dbReference type="EMBL" id="KK914539">
    <property type="protein sequence ID" value="KDP33832.1"/>
    <property type="molecule type" value="Genomic_DNA"/>
</dbReference>
<reference evidence="1 2" key="1">
    <citation type="journal article" date="2014" name="PLoS ONE">
        <title>Global Analysis of Gene Expression Profiles in Physic Nut (Jatropha curcas L.) Seedlings Exposed to Salt Stress.</title>
        <authorList>
            <person name="Zhang L."/>
            <person name="Zhang C."/>
            <person name="Wu P."/>
            <person name="Chen Y."/>
            <person name="Li M."/>
            <person name="Jiang H."/>
            <person name="Wu G."/>
        </authorList>
    </citation>
    <scope>NUCLEOTIDE SEQUENCE [LARGE SCALE GENOMIC DNA]</scope>
    <source>
        <strain evidence="2">cv. GZQX0401</strain>
        <tissue evidence="1">Young leaves</tissue>
    </source>
</reference>
<organism evidence="1 2">
    <name type="scientific">Jatropha curcas</name>
    <name type="common">Barbados nut</name>
    <dbReference type="NCBI Taxonomy" id="180498"/>
    <lineage>
        <taxon>Eukaryota</taxon>
        <taxon>Viridiplantae</taxon>
        <taxon>Streptophyta</taxon>
        <taxon>Embryophyta</taxon>
        <taxon>Tracheophyta</taxon>
        <taxon>Spermatophyta</taxon>
        <taxon>Magnoliopsida</taxon>
        <taxon>eudicotyledons</taxon>
        <taxon>Gunneridae</taxon>
        <taxon>Pentapetalae</taxon>
        <taxon>rosids</taxon>
        <taxon>fabids</taxon>
        <taxon>Malpighiales</taxon>
        <taxon>Euphorbiaceae</taxon>
        <taxon>Crotonoideae</taxon>
        <taxon>Jatropheae</taxon>
        <taxon>Jatropha</taxon>
    </lineage>
</organism>
<protein>
    <submittedName>
        <fullName evidence="1">Uncharacterized protein</fullName>
    </submittedName>
</protein>
<keyword evidence="2" id="KW-1185">Reference proteome</keyword>
<sequence length="697" mass="78597">MASFPEIADLFSKLALHLGNPTHSSPIGNREEEYSYSIDISISKLNQSLNLADNAGVRVLDTALSLMCFKAPQVFDSEIQYLVNTIVGVLSSSISCTLLRFEKGEVLRIGSSISQRDCVKFIEVVNDVISKLDEQGIPSCLLLRAAARVMVSASNYRCLVPSVHILDINSIDRRSIAVSNFLCHLHKEFSFNNHEIPLRLLSWYLDPLTLKHDISNILQEALKRPFLSLSKGFYDRMDWRSIIMCLVLSPIMFIHTRALLHNWFMLTGLGSVLELLIELVSVILDVISRPTWWGISMELGSRLPFSNAYFPYNNHWLRTLAGPLSSSGFLQLVQGTSKSVSLGGEQFGLNSKPSAVKIASIDSKSIWALVICFPDWFHFASVLLFSNNSFQKSFQLKCMLGVTEFGQTSGMELPAAAARYIAWLLSPNNKSVQGLLFDNLIKISECWILKQNNSGVCGRGTADYRKKLKKPTCYDVEEDLSLGNKCDCQVIELWLREFQSIMKYGDESIHNSSSCEEKSHTSILRKDMLFRKIPLGILIGYSTYVKEDGFELLLHYAATGRILHSITKNARRKHVDQNSGVEDFVIGCNEFNRKEAISGACLVFSLTNTVERMSALLFDNEKSGLDIFCQVKLRASRYLIKCINRLIQPDMVEDENVMLVDLHDRLEQWRHQGQEMLKLDKDVDDAIKGLSNNLLSL</sequence>
<dbReference type="PANTHER" id="PTHR48221:SF2">
    <property type="entry name" value="ACYL-COA SYNTHETASE FAMILY PROTEIN"/>
    <property type="match status" value="1"/>
</dbReference>
<evidence type="ECO:0000313" key="1">
    <source>
        <dbReference type="EMBL" id="KDP33832.1"/>
    </source>
</evidence>
<dbReference type="AlphaFoldDB" id="A0A067KCH5"/>
<dbReference type="Proteomes" id="UP000027138">
    <property type="component" value="Unassembled WGS sequence"/>
</dbReference>
<accession>A0A067KCH5</accession>
<proteinExistence type="predicted"/>
<name>A0A067KCH5_JATCU</name>